<evidence type="ECO:0000313" key="8">
    <source>
        <dbReference type="EMBL" id="NDV32867.1"/>
    </source>
</evidence>
<evidence type="ECO:0000256" key="1">
    <source>
        <dbReference type="ARBA" id="ARBA00004141"/>
    </source>
</evidence>
<name>A0A6B2L7L9_9EUKA</name>
<sequence length="366" mass="42159">MTAFPILYFLEFRKEMENSLYVFEAGVGIAFIFISLMTWLVSLSVRADGSHSLFFYVFSVFAFTAMVDLDIGFTLDQVVMPWTNFYLNKGEPYLKSSYGSAINWWDGTFHYSLYLYMIWSMMERRNYRWAGFIWAGSIMNSMLVFIPGNIVGKFGGEIKESILLNIPYATFPVLFAIREWRKPSPAKLVRYIGKTVRRGTVLFVVDCVLIGWLLFATALAFFRGFIVLGSPLKQAQSWVRDYEPILSDEAKWPQMQVLLHLYFFVPFYLYAIWALLKPSGKQHFTDLAALHLGAALQGQWSYIFPAVHQVPGALSTYPRGIWTPIPAAGKDIFYQINLSLVIVPLILFLRASWVDQAYWAKKQNKK</sequence>
<feature type="domain" description="EXPERA" evidence="7">
    <location>
        <begin position="51"/>
        <end position="176"/>
    </location>
</feature>
<organism evidence="8">
    <name type="scientific">Arcella intermedia</name>
    <dbReference type="NCBI Taxonomy" id="1963864"/>
    <lineage>
        <taxon>Eukaryota</taxon>
        <taxon>Amoebozoa</taxon>
        <taxon>Tubulinea</taxon>
        <taxon>Elardia</taxon>
        <taxon>Arcellinida</taxon>
        <taxon>Sphaerothecina</taxon>
        <taxon>Arcellidae</taxon>
        <taxon>Arcella</taxon>
    </lineage>
</organism>
<evidence type="ECO:0000259" key="7">
    <source>
        <dbReference type="PROSITE" id="PS51751"/>
    </source>
</evidence>
<feature type="transmembrane region" description="Helical" evidence="6">
    <location>
        <begin position="332"/>
        <end position="353"/>
    </location>
</feature>
<proteinExistence type="predicted"/>
<protein>
    <recommendedName>
        <fullName evidence="7">EXPERA domain-containing protein</fullName>
    </recommendedName>
</protein>
<feature type="transmembrane region" description="Helical" evidence="6">
    <location>
        <begin position="53"/>
        <end position="75"/>
    </location>
</feature>
<dbReference type="EMBL" id="GIBP01003898">
    <property type="protein sequence ID" value="NDV32867.1"/>
    <property type="molecule type" value="Transcribed_RNA"/>
</dbReference>
<comment type="subcellular location">
    <subcellularLocation>
        <location evidence="1">Membrane</location>
        <topology evidence="1">Multi-pass membrane protein</topology>
    </subcellularLocation>
</comment>
<keyword evidence="3 5" id="KW-1133">Transmembrane helix</keyword>
<dbReference type="PANTHER" id="PTHR14568:SF8">
    <property type="entry name" value="EXPERA DOMAIN-CONTAINING PROTEIN"/>
    <property type="match status" value="1"/>
</dbReference>
<dbReference type="PANTHER" id="PTHR14568">
    <property type="entry name" value="TRANSMEMBRANE SUPERFAMILY 6 MEMBER 1/2"/>
    <property type="match status" value="1"/>
</dbReference>
<feature type="domain" description="EXPERA" evidence="7">
    <location>
        <begin position="205"/>
        <end position="348"/>
    </location>
</feature>
<evidence type="ECO:0000256" key="4">
    <source>
        <dbReference type="ARBA" id="ARBA00023136"/>
    </source>
</evidence>
<keyword evidence="2 5" id="KW-0812">Transmembrane</keyword>
<evidence type="ECO:0000256" key="2">
    <source>
        <dbReference type="ARBA" id="ARBA00022692"/>
    </source>
</evidence>
<dbReference type="PROSITE" id="PS51751">
    <property type="entry name" value="EXPERA"/>
    <property type="match status" value="2"/>
</dbReference>
<evidence type="ECO:0000256" key="3">
    <source>
        <dbReference type="ARBA" id="ARBA00022989"/>
    </source>
</evidence>
<dbReference type="AlphaFoldDB" id="A0A6B2L7L9"/>
<dbReference type="InterPro" id="IPR033118">
    <property type="entry name" value="EXPERA"/>
</dbReference>
<evidence type="ECO:0000256" key="5">
    <source>
        <dbReference type="PROSITE-ProRule" id="PRU01087"/>
    </source>
</evidence>
<dbReference type="Pfam" id="PF26083">
    <property type="entry name" value="TM_Tm6sf2"/>
    <property type="match status" value="1"/>
</dbReference>
<feature type="transmembrane region" description="Helical" evidence="6">
    <location>
        <begin position="257"/>
        <end position="276"/>
    </location>
</feature>
<reference evidence="8" key="1">
    <citation type="journal article" date="2020" name="J. Eukaryot. Microbiol.">
        <title>De novo Sequencing, Assembly and Annotation of the Transcriptome for the Free-Living Testate Amoeba Arcella intermedia.</title>
        <authorList>
            <person name="Ribeiro G.M."/>
            <person name="Porfirio-Sousa A.L."/>
            <person name="Maurer-Alcala X.X."/>
            <person name="Katz L.A."/>
            <person name="Lahr D.J.G."/>
        </authorList>
    </citation>
    <scope>NUCLEOTIDE SEQUENCE</scope>
</reference>
<dbReference type="InterPro" id="IPR059044">
    <property type="entry name" value="TM_Tm6sf1/2"/>
</dbReference>
<feature type="transmembrane region" description="Helical" evidence="6">
    <location>
        <begin position="201"/>
        <end position="222"/>
    </location>
</feature>
<feature type="transmembrane region" description="Helical" evidence="6">
    <location>
        <begin position="288"/>
        <end position="307"/>
    </location>
</feature>
<evidence type="ECO:0000256" key="6">
    <source>
        <dbReference type="SAM" id="Phobius"/>
    </source>
</evidence>
<keyword evidence="4 5" id="KW-0472">Membrane</keyword>
<dbReference type="GO" id="GO:0016020">
    <property type="term" value="C:membrane"/>
    <property type="evidence" value="ECO:0007669"/>
    <property type="project" value="UniProtKB-SubCell"/>
</dbReference>
<feature type="transmembrane region" description="Helical" evidence="6">
    <location>
        <begin position="162"/>
        <end position="180"/>
    </location>
</feature>
<feature type="transmembrane region" description="Helical" evidence="6">
    <location>
        <begin position="20"/>
        <end position="41"/>
    </location>
</feature>
<feature type="transmembrane region" description="Helical" evidence="6">
    <location>
        <begin position="131"/>
        <end position="150"/>
    </location>
</feature>
<accession>A0A6B2L7L9</accession>